<organism evidence="2 3">
    <name type="scientific">Panicum miliaceum</name>
    <name type="common">Proso millet</name>
    <name type="synonym">Broomcorn millet</name>
    <dbReference type="NCBI Taxonomy" id="4540"/>
    <lineage>
        <taxon>Eukaryota</taxon>
        <taxon>Viridiplantae</taxon>
        <taxon>Streptophyta</taxon>
        <taxon>Embryophyta</taxon>
        <taxon>Tracheophyta</taxon>
        <taxon>Spermatophyta</taxon>
        <taxon>Magnoliopsida</taxon>
        <taxon>Liliopsida</taxon>
        <taxon>Poales</taxon>
        <taxon>Poaceae</taxon>
        <taxon>PACMAD clade</taxon>
        <taxon>Panicoideae</taxon>
        <taxon>Panicodae</taxon>
        <taxon>Paniceae</taxon>
        <taxon>Panicinae</taxon>
        <taxon>Panicum</taxon>
        <taxon>Panicum sect. Panicum</taxon>
    </lineage>
</organism>
<dbReference type="AlphaFoldDB" id="A0A3L6QHJ4"/>
<dbReference type="Proteomes" id="UP000275267">
    <property type="component" value="Unassembled WGS sequence"/>
</dbReference>
<evidence type="ECO:0000313" key="2">
    <source>
        <dbReference type="EMBL" id="RLM79212.1"/>
    </source>
</evidence>
<gene>
    <name evidence="2" type="ORF">C2845_PM12G08510</name>
</gene>
<evidence type="ECO:0000256" key="1">
    <source>
        <dbReference type="SAM" id="MobiDB-lite"/>
    </source>
</evidence>
<sequence>MLQRAADDQMAGSIFAKLQTSTPGEAFRAAIAGGGVPAPHVQGGTCQRNLPAQARHKNEARPAYTIPGVPMPIRPAPEQPSTRPKARPSPSRPGLKDKAKATPHQKAGEMKDRVKALHEKVSSIILGNKDKKK</sequence>
<protein>
    <submittedName>
        <fullName evidence="2">Uncharacterized protein</fullName>
    </submittedName>
</protein>
<keyword evidence="3" id="KW-1185">Reference proteome</keyword>
<comment type="caution">
    <text evidence="2">The sequence shown here is derived from an EMBL/GenBank/DDBJ whole genome shotgun (WGS) entry which is preliminary data.</text>
</comment>
<name>A0A3L6QHJ4_PANMI</name>
<feature type="compositionally biased region" description="Basic and acidic residues" evidence="1">
    <location>
        <begin position="94"/>
        <end position="121"/>
    </location>
</feature>
<dbReference type="OrthoDB" id="667442at2759"/>
<proteinExistence type="predicted"/>
<evidence type="ECO:0000313" key="3">
    <source>
        <dbReference type="Proteomes" id="UP000275267"/>
    </source>
</evidence>
<dbReference type="EMBL" id="PQIB02000012">
    <property type="protein sequence ID" value="RLM79212.1"/>
    <property type="molecule type" value="Genomic_DNA"/>
</dbReference>
<reference evidence="3" key="1">
    <citation type="journal article" date="2019" name="Nat. Commun.">
        <title>The genome of broomcorn millet.</title>
        <authorList>
            <person name="Zou C."/>
            <person name="Miki D."/>
            <person name="Li D."/>
            <person name="Tang Q."/>
            <person name="Xiao L."/>
            <person name="Rajput S."/>
            <person name="Deng P."/>
            <person name="Jia W."/>
            <person name="Huang R."/>
            <person name="Zhang M."/>
            <person name="Sun Y."/>
            <person name="Hu J."/>
            <person name="Fu X."/>
            <person name="Schnable P.S."/>
            <person name="Li F."/>
            <person name="Zhang H."/>
            <person name="Feng B."/>
            <person name="Zhu X."/>
            <person name="Liu R."/>
            <person name="Schnable J.C."/>
            <person name="Zhu J.-K."/>
            <person name="Zhang H."/>
        </authorList>
    </citation>
    <scope>NUCLEOTIDE SEQUENCE [LARGE SCALE GENOMIC DNA]</scope>
</reference>
<accession>A0A3L6QHJ4</accession>
<feature type="compositionally biased region" description="Pro residues" evidence="1">
    <location>
        <begin position="69"/>
        <end position="78"/>
    </location>
</feature>
<feature type="region of interest" description="Disordered" evidence="1">
    <location>
        <begin position="40"/>
        <end position="133"/>
    </location>
</feature>